<proteinExistence type="predicted"/>
<gene>
    <name evidence="2" type="ORF">ABQG71_21270</name>
</gene>
<evidence type="ECO:0000313" key="2">
    <source>
        <dbReference type="EMBL" id="MER3123673.1"/>
    </source>
</evidence>
<dbReference type="PANTHER" id="PTHR46889:SF5">
    <property type="entry name" value="INTEGRASE PROTEIN"/>
    <property type="match status" value="1"/>
</dbReference>
<dbReference type="InterPro" id="IPR050900">
    <property type="entry name" value="Transposase_IS3/IS150/IS904"/>
</dbReference>
<evidence type="ECO:0000313" key="3">
    <source>
        <dbReference type="Proteomes" id="UP001467674"/>
    </source>
</evidence>
<dbReference type="Proteomes" id="UP001467674">
    <property type="component" value="Unassembled WGS sequence"/>
</dbReference>
<evidence type="ECO:0000259" key="1">
    <source>
        <dbReference type="Pfam" id="PF13276"/>
    </source>
</evidence>
<protein>
    <submittedName>
        <fullName evidence="2">IS3 family transposase</fullName>
    </submittedName>
</protein>
<dbReference type="InterPro" id="IPR025948">
    <property type="entry name" value="HTH-like_dom"/>
</dbReference>
<feature type="non-terminal residue" evidence="2">
    <location>
        <position position="125"/>
    </location>
</feature>
<sequence>MAGVSRSGYYKWINRPKQTTDRDKENNIIKQHILELHKKYRGTYGRKRICIYLNKVLSFDVNHKRVYRLMKELGIKSVIRKKVYKRKFKPSEVADNILNRNFTATKPLEKICMDITYIPVSNKPG</sequence>
<accession>A0ABV1SAV1</accession>
<keyword evidence="3" id="KW-1185">Reference proteome</keyword>
<dbReference type="Pfam" id="PF13276">
    <property type="entry name" value="HTH_21"/>
    <property type="match status" value="1"/>
</dbReference>
<dbReference type="PANTHER" id="PTHR46889">
    <property type="entry name" value="TRANSPOSASE INSF FOR INSERTION SEQUENCE IS3B-RELATED"/>
    <property type="match status" value="1"/>
</dbReference>
<dbReference type="RefSeq" id="WP_350387023.1">
    <property type="nucleotide sequence ID" value="NZ_JBEOME010000039.1"/>
</dbReference>
<feature type="domain" description="HTH-like" evidence="1">
    <location>
        <begin position="26"/>
        <end position="82"/>
    </location>
</feature>
<organism evidence="2 3">
    <name type="scientific">Bacillus altitudinis</name>
    <dbReference type="NCBI Taxonomy" id="293387"/>
    <lineage>
        <taxon>Bacteria</taxon>
        <taxon>Bacillati</taxon>
        <taxon>Bacillota</taxon>
        <taxon>Bacilli</taxon>
        <taxon>Bacillales</taxon>
        <taxon>Bacillaceae</taxon>
        <taxon>Bacillus</taxon>
    </lineage>
</organism>
<reference evidence="2 3" key="1">
    <citation type="submission" date="2024-06" db="EMBL/GenBank/DDBJ databases">
        <title>Construction of an artificial bacterial consortium using nitrogen cycle bacteria from Cuatro Cienegas Basin and a mangrove forest.</title>
        <authorList>
            <person name="Aguilera-Najera D."/>
            <person name="Marquez-Cianci L."/>
            <person name="Martinez-Perez E."/>
            <person name="Rosas-Barrera M."/>
            <person name="Rodriguez-Cruz U.E."/>
            <person name="Tapia-Lopez R."/>
            <person name="Eguiarte L.E."/>
            <person name="Souza-Saldivar V."/>
        </authorList>
    </citation>
    <scope>NUCLEOTIDE SEQUENCE [LARGE SCALE GENOMIC DNA]</scope>
    <source>
        <strain evidence="2 3">S14-15</strain>
    </source>
</reference>
<comment type="caution">
    <text evidence="2">The sequence shown here is derived from an EMBL/GenBank/DDBJ whole genome shotgun (WGS) entry which is preliminary data.</text>
</comment>
<dbReference type="EMBL" id="JBEOME010000039">
    <property type="protein sequence ID" value="MER3123673.1"/>
    <property type="molecule type" value="Genomic_DNA"/>
</dbReference>
<name>A0ABV1SAV1_BACAB</name>